<dbReference type="Proteomes" id="UP000004622">
    <property type="component" value="Unassembled WGS sequence"/>
</dbReference>
<gene>
    <name evidence="1" type="ORF">A33O_14996</name>
</gene>
<dbReference type="EMBL" id="AJXZ01000038">
    <property type="protein sequence ID" value="EIM73506.1"/>
    <property type="molecule type" value="Genomic_DNA"/>
</dbReference>
<evidence type="ECO:0000313" key="1">
    <source>
        <dbReference type="EMBL" id="EIM73506.1"/>
    </source>
</evidence>
<name>I5BVA4_9HYPH</name>
<proteinExistence type="predicted"/>
<dbReference type="RefSeq" id="WP_007009355.1">
    <property type="nucleotide sequence ID" value="NZ_AJXZ01000038.1"/>
</dbReference>
<dbReference type="AlphaFoldDB" id="I5BVA4"/>
<evidence type="ECO:0000313" key="2">
    <source>
        <dbReference type="Proteomes" id="UP000004622"/>
    </source>
</evidence>
<reference evidence="1 2" key="1">
    <citation type="journal article" date="2012" name="J. Bacteriol.">
        <title>Genome Sequence of Nitratireductor aquibiodomus Strain RA22.</title>
        <authorList>
            <person name="Singh A."/>
            <person name="Jangir P.K."/>
            <person name="Kumari C."/>
            <person name="Sharma R."/>
        </authorList>
    </citation>
    <scope>NUCLEOTIDE SEQUENCE [LARGE SCALE GENOMIC DNA]</scope>
    <source>
        <strain evidence="1 2">RA22</strain>
    </source>
</reference>
<dbReference type="OrthoDB" id="8030775at2"/>
<sequence>MTRRRKAPPAASSKAELVSLTPIQQTLLEEADRQITILSEGRELKTTVGNVVIRKLLQTAANGSAHALGHSVKASTAAQQVRLNEIKEDVEFGLRFKEHQQRLLDEVISRGGDPESVLPHPDDILIVEGKGYRIDGPADAEQLNILKDNCRRRDVLILQAVLEDRIGDDRAEHSADPFPGATSLLLAQLLNIGLPARYCMSDLAFITMMERYRRWSKRDLLKGARSAWAGLGRSRPRGWMMPPLNETRRRIERLLPVCLNLFSDVRAGKVSSSGKIAERIGRITGQ</sequence>
<comment type="caution">
    <text evidence="1">The sequence shown here is derived from an EMBL/GenBank/DDBJ whole genome shotgun (WGS) entry which is preliminary data.</text>
</comment>
<organism evidence="1 2">
    <name type="scientific">Nitratireductor aquibiodomus RA22</name>
    <dbReference type="NCBI Taxonomy" id="1189611"/>
    <lineage>
        <taxon>Bacteria</taxon>
        <taxon>Pseudomonadati</taxon>
        <taxon>Pseudomonadota</taxon>
        <taxon>Alphaproteobacteria</taxon>
        <taxon>Hyphomicrobiales</taxon>
        <taxon>Phyllobacteriaceae</taxon>
        <taxon>Nitratireductor</taxon>
    </lineage>
</organism>
<accession>I5BVA4</accession>
<protein>
    <submittedName>
        <fullName evidence="1">Uncharacterized protein</fullName>
    </submittedName>
</protein>
<dbReference type="PATRIC" id="fig|1189611.3.peg.3029"/>